<gene>
    <name evidence="1" type="ORF">ENF72_00050</name>
</gene>
<name>A0A7C0Y5X3_THELI</name>
<reference evidence="1" key="1">
    <citation type="journal article" date="2020" name="mSystems">
        <title>Genome- and Community-Level Interaction Insights into Carbon Utilization and Element Cycling Functions of Hydrothermarchaeota in Hydrothermal Sediment.</title>
        <authorList>
            <person name="Zhou Z."/>
            <person name="Liu Y."/>
            <person name="Xu W."/>
            <person name="Pan J."/>
            <person name="Luo Z.H."/>
            <person name="Li M."/>
        </authorList>
    </citation>
    <scope>NUCLEOTIDE SEQUENCE [LARGE SCALE GENOMIC DNA]</scope>
    <source>
        <strain evidence="1">HyVt-151</strain>
    </source>
</reference>
<sequence length="394" mass="45474">MKKNIRTKSKGKIMETDLLTPKERYNGVVFIGVRRNGMVEFIKVYAESEELAKDILERFLYEKGIHPGDFVVVDKGYENVEGKEIISTRTENELSSFLARLGLRLLSNGVLYLQGKKEIYQITSISEDLLKEIRAREGLKEEPIRIELEKLTLPFRFIEKLKALELMEDTLIINYAELPLPEILREVLKGAVKIPEILEIGPLKLQLFDNELHEVIKKGTREALIKPPVIVWDGYVDSLEDFEVEEKTEKTYNAPLFLKAHKGFLILKEPPKELVEKLLRIKEKGIAKIKGLKVPVEFTLIVESKNSEKYDLPVKIKLPYLSEEEFKELLTRKAKVAVPSEVVEKIPQQKRTFKTITTISKLLKKLRERKSNKGPEELLKEALVLFLGEENEDH</sequence>
<organism evidence="1">
    <name type="scientific">Thermococcus litoralis</name>
    <dbReference type="NCBI Taxonomy" id="2265"/>
    <lineage>
        <taxon>Archaea</taxon>
        <taxon>Methanobacteriati</taxon>
        <taxon>Methanobacteriota</taxon>
        <taxon>Thermococci</taxon>
        <taxon>Thermococcales</taxon>
        <taxon>Thermococcaceae</taxon>
        <taxon>Thermococcus</taxon>
    </lineage>
</organism>
<accession>A0A7C0Y5X3</accession>
<dbReference type="EMBL" id="DQYG01000003">
    <property type="protein sequence ID" value="HDD31005.1"/>
    <property type="molecule type" value="Genomic_DNA"/>
</dbReference>
<comment type="caution">
    <text evidence="1">The sequence shown here is derived from an EMBL/GenBank/DDBJ whole genome shotgun (WGS) entry which is preliminary data.</text>
</comment>
<protein>
    <submittedName>
        <fullName evidence="1">Uncharacterized protein</fullName>
    </submittedName>
</protein>
<evidence type="ECO:0000313" key="1">
    <source>
        <dbReference type="EMBL" id="HDD31005.1"/>
    </source>
</evidence>
<proteinExistence type="predicted"/>
<dbReference type="AlphaFoldDB" id="A0A7C0Y5X3"/>
<dbReference type="Proteomes" id="UP000886210">
    <property type="component" value="Unassembled WGS sequence"/>
</dbReference>